<dbReference type="PROSITE" id="PS00061">
    <property type="entry name" value="ADH_SHORT"/>
    <property type="match status" value="1"/>
</dbReference>
<dbReference type="InterPro" id="IPR020904">
    <property type="entry name" value="Sc_DH/Rdtase_CS"/>
</dbReference>
<dbReference type="InterPro" id="IPR036291">
    <property type="entry name" value="NAD(P)-bd_dom_sf"/>
</dbReference>
<dbReference type="PANTHER" id="PTHR24321:SF8">
    <property type="entry name" value="ESTRADIOL 17-BETA-DEHYDROGENASE 8-RELATED"/>
    <property type="match status" value="1"/>
</dbReference>
<evidence type="ECO:0000256" key="2">
    <source>
        <dbReference type="ARBA" id="ARBA00023002"/>
    </source>
</evidence>
<dbReference type="PRINTS" id="PR00081">
    <property type="entry name" value="GDHRDH"/>
</dbReference>
<proteinExistence type="inferred from homology"/>
<dbReference type="OrthoDB" id="9803333at2"/>
<dbReference type="GO" id="GO:0008206">
    <property type="term" value="P:bile acid metabolic process"/>
    <property type="evidence" value="ECO:0007669"/>
    <property type="project" value="UniProtKB-ARBA"/>
</dbReference>
<dbReference type="FunFam" id="3.40.50.720:FF:000084">
    <property type="entry name" value="Short-chain dehydrogenase reductase"/>
    <property type="match status" value="1"/>
</dbReference>
<sequence>MTYHEKVVIVTGGANGIGAAIAKEYEKEGAIVIIADVDQENGEVMASEFSNIHFIEADMKNPEAIQGLIDTTLEKFKHIDILINNAGVSTFKSFFDVTVAEWEDVLNTNLRAAFLCTQAAAKHMQHAAIVNIASTRAFMSEADTEAYAASKGGIFALTHAMAITLQEKEITVNAISPGWIATSDYKDLRDIDHKQHPSKRVGKPEDVARACLFLTDPNNNFITGENIVIDGGMTRKMIYEH</sequence>
<evidence type="ECO:0000313" key="4">
    <source>
        <dbReference type="Proteomes" id="UP000252585"/>
    </source>
</evidence>
<comment type="caution">
    <text evidence="3">The sequence shown here is derived from an EMBL/GenBank/DDBJ whole genome shotgun (WGS) entry which is preliminary data.</text>
</comment>
<dbReference type="PRINTS" id="PR00080">
    <property type="entry name" value="SDRFAMILY"/>
</dbReference>
<dbReference type="GO" id="GO:0016491">
    <property type="term" value="F:oxidoreductase activity"/>
    <property type="evidence" value="ECO:0007669"/>
    <property type="project" value="UniProtKB-KW"/>
</dbReference>
<dbReference type="Pfam" id="PF13561">
    <property type="entry name" value="adh_short_C2"/>
    <property type="match status" value="1"/>
</dbReference>
<gene>
    <name evidence="3" type="ORF">DFR57_10712</name>
</gene>
<evidence type="ECO:0008006" key="5">
    <source>
        <dbReference type="Google" id="ProtNLM"/>
    </source>
</evidence>
<dbReference type="PANTHER" id="PTHR24321">
    <property type="entry name" value="DEHYDROGENASES, SHORT CHAIN"/>
    <property type="match status" value="1"/>
</dbReference>
<keyword evidence="2" id="KW-0560">Oxidoreductase</keyword>
<organism evidence="3 4">
    <name type="scientific">Saliterribacillus persicus</name>
    <dbReference type="NCBI Taxonomy" id="930114"/>
    <lineage>
        <taxon>Bacteria</taxon>
        <taxon>Bacillati</taxon>
        <taxon>Bacillota</taxon>
        <taxon>Bacilli</taxon>
        <taxon>Bacillales</taxon>
        <taxon>Bacillaceae</taxon>
        <taxon>Saliterribacillus</taxon>
    </lineage>
</organism>
<name>A0A368XUC2_9BACI</name>
<comment type="similarity">
    <text evidence="1">Belongs to the short-chain dehydrogenases/reductases (SDR) family.</text>
</comment>
<keyword evidence="4" id="KW-1185">Reference proteome</keyword>
<accession>A0A368XUC2</accession>
<dbReference type="AlphaFoldDB" id="A0A368XUC2"/>
<dbReference type="EMBL" id="QPJJ01000007">
    <property type="protein sequence ID" value="RCW69624.1"/>
    <property type="molecule type" value="Genomic_DNA"/>
</dbReference>
<evidence type="ECO:0000313" key="3">
    <source>
        <dbReference type="EMBL" id="RCW69624.1"/>
    </source>
</evidence>
<dbReference type="SUPFAM" id="SSF51735">
    <property type="entry name" value="NAD(P)-binding Rossmann-fold domains"/>
    <property type="match status" value="1"/>
</dbReference>
<dbReference type="InterPro" id="IPR002347">
    <property type="entry name" value="SDR_fam"/>
</dbReference>
<reference evidence="3 4" key="1">
    <citation type="submission" date="2018-07" db="EMBL/GenBank/DDBJ databases">
        <title>Genomic Encyclopedia of Type Strains, Phase IV (KMG-IV): sequencing the most valuable type-strain genomes for metagenomic binning, comparative biology and taxonomic classification.</title>
        <authorList>
            <person name="Goeker M."/>
        </authorList>
    </citation>
    <scope>NUCLEOTIDE SEQUENCE [LARGE SCALE GENOMIC DNA]</scope>
    <source>
        <strain evidence="3 4">DSM 27696</strain>
    </source>
</reference>
<dbReference type="RefSeq" id="WP_114352848.1">
    <property type="nucleotide sequence ID" value="NZ_QPJJ01000007.1"/>
</dbReference>
<protein>
    <recommendedName>
        <fullName evidence="5">NAD(P)-dependent dehydrogenase (Short-subunit alcohol dehydrogenase family)</fullName>
    </recommendedName>
</protein>
<evidence type="ECO:0000256" key="1">
    <source>
        <dbReference type="ARBA" id="ARBA00006484"/>
    </source>
</evidence>
<dbReference type="Gene3D" id="3.40.50.720">
    <property type="entry name" value="NAD(P)-binding Rossmann-like Domain"/>
    <property type="match status" value="1"/>
</dbReference>
<dbReference type="Proteomes" id="UP000252585">
    <property type="component" value="Unassembled WGS sequence"/>
</dbReference>